<dbReference type="InterPro" id="IPR011009">
    <property type="entry name" value="Kinase-like_dom_sf"/>
</dbReference>
<dbReference type="SMART" id="SM00219">
    <property type="entry name" value="TyrKc"/>
    <property type="match status" value="1"/>
</dbReference>
<evidence type="ECO:0000256" key="3">
    <source>
        <dbReference type="ARBA" id="ARBA00022741"/>
    </source>
</evidence>
<evidence type="ECO:0000256" key="6">
    <source>
        <dbReference type="ARBA" id="ARBA00023137"/>
    </source>
</evidence>
<dbReference type="PROSITE" id="PS50011">
    <property type="entry name" value="PROTEIN_KINASE_DOM"/>
    <property type="match status" value="1"/>
</dbReference>
<evidence type="ECO:0000256" key="7">
    <source>
        <dbReference type="PROSITE-ProRule" id="PRU00191"/>
    </source>
</evidence>
<feature type="binding site" evidence="8">
    <location>
        <position position="141"/>
    </location>
    <ligand>
        <name>ATP</name>
        <dbReference type="ChEBI" id="CHEBI:30616"/>
    </ligand>
</feature>
<proteinExistence type="predicted"/>
<evidence type="ECO:0000256" key="10">
    <source>
        <dbReference type="SAM" id="Phobius"/>
    </source>
</evidence>
<feature type="region of interest" description="Disordered" evidence="9">
    <location>
        <begin position="1"/>
        <end position="26"/>
    </location>
</feature>
<feature type="compositionally biased region" description="Polar residues" evidence="9">
    <location>
        <begin position="1"/>
        <end position="16"/>
    </location>
</feature>
<keyword evidence="10" id="KW-0472">Membrane</keyword>
<gene>
    <name evidence="13" type="ORF">QR680_003093</name>
</gene>
<reference evidence="13" key="1">
    <citation type="submission" date="2023-06" db="EMBL/GenBank/DDBJ databases">
        <title>Genomic analysis of the entomopathogenic nematode Steinernema hermaphroditum.</title>
        <authorList>
            <person name="Schwarz E.M."/>
            <person name="Heppert J.K."/>
            <person name="Baniya A."/>
            <person name="Schwartz H.T."/>
            <person name="Tan C.-H."/>
            <person name="Antoshechkin I."/>
            <person name="Sternberg P.W."/>
            <person name="Goodrich-Blair H."/>
            <person name="Dillman A.R."/>
        </authorList>
    </citation>
    <scope>NUCLEOTIDE SEQUENCE</scope>
    <source>
        <strain evidence="13">PS9179</strain>
        <tissue evidence="13">Whole animal</tissue>
    </source>
</reference>
<dbReference type="Pfam" id="PF07714">
    <property type="entry name" value="PK_Tyr_Ser-Thr"/>
    <property type="match status" value="1"/>
</dbReference>
<dbReference type="Proteomes" id="UP001175271">
    <property type="component" value="Unassembled WGS sequence"/>
</dbReference>
<evidence type="ECO:0000256" key="4">
    <source>
        <dbReference type="ARBA" id="ARBA00022777"/>
    </source>
</evidence>
<organism evidence="13 14">
    <name type="scientific">Steinernema hermaphroditum</name>
    <dbReference type="NCBI Taxonomy" id="289476"/>
    <lineage>
        <taxon>Eukaryota</taxon>
        <taxon>Metazoa</taxon>
        <taxon>Ecdysozoa</taxon>
        <taxon>Nematoda</taxon>
        <taxon>Chromadorea</taxon>
        <taxon>Rhabditida</taxon>
        <taxon>Tylenchina</taxon>
        <taxon>Panagrolaimomorpha</taxon>
        <taxon>Strongyloidoidea</taxon>
        <taxon>Steinernematidae</taxon>
        <taxon>Steinernema</taxon>
    </lineage>
</organism>
<dbReference type="InterPro" id="IPR000980">
    <property type="entry name" value="SH2"/>
</dbReference>
<keyword evidence="3 8" id="KW-0547">Nucleotide-binding</keyword>
<evidence type="ECO:0000256" key="2">
    <source>
        <dbReference type="ARBA" id="ARBA00022679"/>
    </source>
</evidence>
<keyword evidence="2" id="KW-0808">Transferase</keyword>
<dbReference type="PROSITE" id="PS00107">
    <property type="entry name" value="PROTEIN_KINASE_ATP"/>
    <property type="match status" value="1"/>
</dbReference>
<dbReference type="EC" id="2.7.10.2" evidence="1"/>
<feature type="transmembrane region" description="Helical" evidence="10">
    <location>
        <begin position="183"/>
        <end position="201"/>
    </location>
</feature>
<keyword evidence="10" id="KW-0812">Transmembrane</keyword>
<keyword evidence="14" id="KW-1185">Reference proteome</keyword>
<dbReference type="SUPFAM" id="SSF55550">
    <property type="entry name" value="SH2 domain"/>
    <property type="match status" value="1"/>
</dbReference>
<evidence type="ECO:0000313" key="13">
    <source>
        <dbReference type="EMBL" id="KAK0399535.1"/>
    </source>
</evidence>
<evidence type="ECO:0000256" key="1">
    <source>
        <dbReference type="ARBA" id="ARBA00011903"/>
    </source>
</evidence>
<dbReference type="InterPro" id="IPR017441">
    <property type="entry name" value="Protein_kinase_ATP_BS"/>
</dbReference>
<evidence type="ECO:0000256" key="8">
    <source>
        <dbReference type="PROSITE-ProRule" id="PRU10141"/>
    </source>
</evidence>
<dbReference type="AlphaFoldDB" id="A0AA39H5C7"/>
<dbReference type="SUPFAM" id="SSF56112">
    <property type="entry name" value="Protein kinase-like (PK-like)"/>
    <property type="match status" value="1"/>
</dbReference>
<dbReference type="GO" id="GO:0004715">
    <property type="term" value="F:non-membrane spanning protein tyrosine kinase activity"/>
    <property type="evidence" value="ECO:0007669"/>
    <property type="project" value="UniProtKB-EC"/>
</dbReference>
<evidence type="ECO:0000256" key="9">
    <source>
        <dbReference type="SAM" id="MobiDB-lite"/>
    </source>
</evidence>
<dbReference type="GO" id="GO:0005524">
    <property type="term" value="F:ATP binding"/>
    <property type="evidence" value="ECO:0007669"/>
    <property type="project" value="UniProtKB-UniRule"/>
</dbReference>
<dbReference type="InterPro" id="IPR001245">
    <property type="entry name" value="Ser-Thr/Tyr_kinase_cat_dom"/>
</dbReference>
<protein>
    <recommendedName>
        <fullName evidence="1">non-specific protein-tyrosine kinase</fullName>
        <ecNumber evidence="1">2.7.10.2</ecNumber>
    </recommendedName>
</protein>
<name>A0AA39H5C7_9BILA</name>
<comment type="caution">
    <text evidence="13">The sequence shown here is derived from an EMBL/GenBank/DDBJ whole genome shotgun (WGS) entry which is preliminary data.</text>
</comment>
<keyword evidence="10" id="KW-1133">Transmembrane helix</keyword>
<keyword evidence="7" id="KW-0727">SH2 domain</keyword>
<keyword evidence="6" id="KW-0829">Tyrosine-protein kinase</keyword>
<dbReference type="Pfam" id="PF00017">
    <property type="entry name" value="SH2"/>
    <property type="match status" value="1"/>
</dbReference>
<evidence type="ECO:0000259" key="11">
    <source>
        <dbReference type="PROSITE" id="PS50001"/>
    </source>
</evidence>
<dbReference type="PROSITE" id="PS50001">
    <property type="entry name" value="SH2"/>
    <property type="match status" value="1"/>
</dbReference>
<keyword evidence="4" id="KW-0418">Kinase</keyword>
<dbReference type="EMBL" id="JAUCMV010000005">
    <property type="protein sequence ID" value="KAK0399535.1"/>
    <property type="molecule type" value="Genomic_DNA"/>
</dbReference>
<feature type="transmembrane region" description="Helical" evidence="10">
    <location>
        <begin position="222"/>
        <end position="243"/>
    </location>
</feature>
<dbReference type="Gene3D" id="3.30.505.10">
    <property type="entry name" value="SH2 domain"/>
    <property type="match status" value="1"/>
</dbReference>
<dbReference type="InterPro" id="IPR050198">
    <property type="entry name" value="Non-receptor_tyrosine_kinases"/>
</dbReference>
<dbReference type="Gene3D" id="3.30.200.20">
    <property type="entry name" value="Phosphorylase Kinase, domain 1"/>
    <property type="match status" value="1"/>
</dbReference>
<evidence type="ECO:0000259" key="12">
    <source>
        <dbReference type="PROSITE" id="PS50011"/>
    </source>
</evidence>
<evidence type="ECO:0000256" key="5">
    <source>
        <dbReference type="ARBA" id="ARBA00022840"/>
    </source>
</evidence>
<dbReference type="InterPro" id="IPR020635">
    <property type="entry name" value="Tyr_kinase_cat_dom"/>
</dbReference>
<dbReference type="InterPro" id="IPR036860">
    <property type="entry name" value="SH2_dom_sf"/>
</dbReference>
<accession>A0AA39H5C7</accession>
<keyword evidence="5 8" id="KW-0067">ATP-binding</keyword>
<dbReference type="InterPro" id="IPR000719">
    <property type="entry name" value="Prot_kinase_dom"/>
</dbReference>
<feature type="domain" description="SH2" evidence="11">
    <location>
        <begin position="37"/>
        <end position="109"/>
    </location>
</feature>
<feature type="domain" description="Protein kinase" evidence="12">
    <location>
        <begin position="109"/>
        <end position="247"/>
    </location>
</feature>
<evidence type="ECO:0000313" key="14">
    <source>
        <dbReference type="Proteomes" id="UP001175271"/>
    </source>
</evidence>
<sequence>MPGDATSTVSTLSKATRSCGAGHGSNLGGGGYENHEWFHGLLPREDITKLLTQQGHFLVRQTELRQGQGMKLVLSVKWNSKALRQDLHRALSLRIAVPKQDWKLRHQQVDIGKMLGEGAFGGVYAGTLTMANDIVHNVAVKVHKGKALNKEVIKEICKEARIMRLYEHPNIVRFYGVAIEHKPIMLVWSWSTAAVLFHFSLKRDRRSARMNAFQCVTKPLKGLNMFMIKVVSIAISRLAIASYKTAT</sequence>
<dbReference type="PANTHER" id="PTHR24418">
    <property type="entry name" value="TYROSINE-PROTEIN KINASE"/>
    <property type="match status" value="1"/>
</dbReference>